<gene>
    <name evidence="1" type="ORF">PGCG_00400</name>
</gene>
<evidence type="ECO:0000313" key="2">
    <source>
        <dbReference type="Proteomes" id="UP000204225"/>
    </source>
</evidence>
<reference evidence="1 2" key="1">
    <citation type="journal article" date="2013" name="Proc. Natl. Acad. Sci. U.S.A.">
        <title>Genome of Phaeocystis globosa virus PgV-16T highlights the common ancestry of the largest known DNA viruses infecting eukaryotes.</title>
        <authorList>
            <person name="Santini S."/>
            <person name="Jeudy S."/>
            <person name="Bartoli J."/>
            <person name="Poirot O."/>
            <person name="Lescot M."/>
            <person name="Abergel C."/>
            <person name="Barbe V."/>
            <person name="Wommack K.E."/>
            <person name="Noordeloos A.A."/>
            <person name="Brussaard C.P."/>
            <person name="Claverie J.M."/>
        </authorList>
    </citation>
    <scope>NUCLEOTIDE SEQUENCE [LARGE SCALE GENOMIC DNA]</scope>
    <source>
        <strain evidence="1 2">16T</strain>
    </source>
</reference>
<proteinExistence type="predicted"/>
<dbReference type="Proteomes" id="UP000204225">
    <property type="component" value="Segment"/>
</dbReference>
<keyword evidence="2" id="KW-1185">Reference proteome</keyword>
<name>A0AC59EY46_9VIRU</name>
<organism evidence="1 2">
    <name type="scientific">Phaeocystis globosa virus PgV-16T</name>
    <dbReference type="NCBI Taxonomy" id="3071227"/>
    <lineage>
        <taxon>Viruses</taxon>
        <taxon>Varidnaviria</taxon>
        <taxon>Bamfordvirae</taxon>
        <taxon>Nucleocytoviricota</taxon>
        <taxon>Megaviricetes</taxon>
        <taxon>Imitervirales</taxon>
        <taxon>Mesomimiviridae</taxon>
        <taxon>Tethysvirus</taxon>
        <taxon>Tethysvirus hollandense</taxon>
    </lineage>
</organism>
<evidence type="ECO:0000313" key="1">
    <source>
        <dbReference type="EMBL" id="AGM15704.1"/>
    </source>
</evidence>
<accession>A0AC59EY46</accession>
<protein>
    <submittedName>
        <fullName evidence="1">Uncharacterized protein</fullName>
    </submittedName>
</protein>
<dbReference type="EMBL" id="KC662249">
    <property type="protein sequence ID" value="AGM15704.1"/>
    <property type="molecule type" value="Genomic_DNA"/>
</dbReference>
<sequence length="96" mass="11120">MTVKISNPHVSVKQTGLRTTREPDNLEFFFNDITNSKVDIIQSMKKDISQFMSLPEVFYTQTATQKKNNRGKGKDKDKKKVRSSRKIPKRNTTSKK</sequence>